<keyword evidence="2" id="KW-1185">Reference proteome</keyword>
<dbReference type="Proteomes" id="UP000036951">
    <property type="component" value="Unassembled WGS sequence"/>
</dbReference>
<evidence type="ECO:0000313" key="1">
    <source>
        <dbReference type="EMBL" id="KOO68576.1"/>
    </source>
</evidence>
<name>A0A8E1QZI0_9BACT</name>
<dbReference type="AlphaFoldDB" id="A0A8E1QZI0"/>
<comment type="caution">
    <text evidence="1">The sequence shown here is derived from an EMBL/GenBank/DDBJ whole genome shotgun (WGS) entry which is preliminary data.</text>
</comment>
<evidence type="ECO:0000313" key="2">
    <source>
        <dbReference type="Proteomes" id="UP000036951"/>
    </source>
</evidence>
<accession>A0A8E1QZI0</accession>
<dbReference type="EMBL" id="LFQU01000011">
    <property type="protein sequence ID" value="KOO68576.1"/>
    <property type="molecule type" value="Genomic_DNA"/>
</dbReference>
<sequence>MAFSIPHPALLYKQTDAFFRHSAFHCRPVICLISTFLLYIRKAGDGKLYIITDVMPNDNDD</sequence>
<protein>
    <submittedName>
        <fullName evidence="1">Uncharacterized protein</fullName>
    </submittedName>
</protein>
<reference evidence="1 2" key="1">
    <citation type="submission" date="2015-06" db="EMBL/GenBank/DDBJ databases">
        <title>Prevotella sp. 109, sp. nov., a novel member of the family Prevotellaceae isolated from human faeces.</title>
        <authorList>
            <person name="Shkoporov A.N."/>
            <person name="Chaplin A.V."/>
            <person name="Kafarskaia L.I."/>
            <person name="Efimov B.A."/>
        </authorList>
    </citation>
    <scope>NUCLEOTIDE SEQUENCE [LARGE SCALE GENOMIC DNA]</scope>
    <source>
        <strain evidence="1 2">109</strain>
    </source>
</reference>
<gene>
    <name evidence="1" type="ORF">ACU52_06960</name>
</gene>
<proteinExistence type="predicted"/>
<organism evidence="1 2">
    <name type="scientific">Xylanibacter rarus</name>
    <dbReference type="NCBI Taxonomy" id="1676614"/>
    <lineage>
        <taxon>Bacteria</taxon>
        <taxon>Pseudomonadati</taxon>
        <taxon>Bacteroidota</taxon>
        <taxon>Bacteroidia</taxon>
        <taxon>Bacteroidales</taxon>
        <taxon>Prevotellaceae</taxon>
        <taxon>Xylanibacter</taxon>
    </lineage>
</organism>